<keyword evidence="1 4" id="KW-0560">Oxidoreductase</keyword>
<accession>D1AKJ7</accession>
<proteinExistence type="inferred from homology"/>
<evidence type="ECO:0000259" key="5">
    <source>
        <dbReference type="Pfam" id="PF01625"/>
    </source>
</evidence>
<evidence type="ECO:0000256" key="4">
    <source>
        <dbReference type="HAMAP-Rule" id="MF_01401"/>
    </source>
</evidence>
<evidence type="ECO:0000313" key="6">
    <source>
        <dbReference type="EMBL" id="ACZ09113.1"/>
    </source>
</evidence>
<dbReference type="Pfam" id="PF01625">
    <property type="entry name" value="PMSR"/>
    <property type="match status" value="1"/>
</dbReference>
<feature type="active site" evidence="4">
    <location>
        <position position="10"/>
    </location>
</feature>
<dbReference type="HAMAP" id="MF_01401">
    <property type="entry name" value="MsrA"/>
    <property type="match status" value="1"/>
</dbReference>
<dbReference type="HOGENOM" id="CLU_031040_10_2_0"/>
<dbReference type="InterPro" id="IPR002569">
    <property type="entry name" value="Met_Sox_Rdtase_MsrA_dom"/>
</dbReference>
<comment type="similarity">
    <text evidence="4">Belongs to the MsrA Met sulfoxide reductase family.</text>
</comment>
<dbReference type="AlphaFoldDB" id="D1AKJ7"/>
<dbReference type="eggNOG" id="COG0225">
    <property type="taxonomic scope" value="Bacteria"/>
</dbReference>
<dbReference type="EC" id="1.8.4.11" evidence="4"/>
<dbReference type="GO" id="GO:0033744">
    <property type="term" value="F:L-methionine:thioredoxin-disulfide S-oxidoreductase activity"/>
    <property type="evidence" value="ECO:0007669"/>
    <property type="project" value="RHEA"/>
</dbReference>
<dbReference type="PANTHER" id="PTHR42799:SF2">
    <property type="entry name" value="MITOCHONDRIAL PEPTIDE METHIONINE SULFOXIDE REDUCTASE"/>
    <property type="match status" value="1"/>
</dbReference>
<dbReference type="Proteomes" id="UP000000845">
    <property type="component" value="Chromosome"/>
</dbReference>
<dbReference type="SUPFAM" id="SSF55068">
    <property type="entry name" value="Peptide methionine sulfoxide reductase"/>
    <property type="match status" value="1"/>
</dbReference>
<gene>
    <name evidence="4" type="primary">msrA</name>
    <name evidence="6" type="ordered locus">Sterm_2259</name>
</gene>
<reference evidence="7" key="1">
    <citation type="submission" date="2009-09" db="EMBL/GenBank/DDBJ databases">
        <title>The complete chromosome of Sebaldella termitidis ATCC 33386.</title>
        <authorList>
            <consortium name="US DOE Joint Genome Institute (JGI-PGF)"/>
            <person name="Lucas S."/>
            <person name="Copeland A."/>
            <person name="Lapidus A."/>
            <person name="Glavina del Rio T."/>
            <person name="Dalin E."/>
            <person name="Tice H."/>
            <person name="Bruce D."/>
            <person name="Goodwin L."/>
            <person name="Pitluck S."/>
            <person name="Kyrpides N."/>
            <person name="Mavromatis K."/>
            <person name="Ivanova N."/>
            <person name="Mikhailova N."/>
            <person name="Sims D."/>
            <person name="Meincke L."/>
            <person name="Brettin T."/>
            <person name="Detter J.C."/>
            <person name="Han C."/>
            <person name="Larimer F."/>
            <person name="Land M."/>
            <person name="Hauser L."/>
            <person name="Markowitz V."/>
            <person name="Cheng J.F."/>
            <person name="Hugenholtz P."/>
            <person name="Woyke T."/>
            <person name="Wu D."/>
            <person name="Eisen J.A."/>
        </authorList>
    </citation>
    <scope>NUCLEOTIDE SEQUENCE [LARGE SCALE GENOMIC DNA]</scope>
    <source>
        <strain evidence="7">ATCC 33386 / NCTC 11300</strain>
    </source>
</reference>
<dbReference type="KEGG" id="str:Sterm_2259"/>
<dbReference type="Gene3D" id="3.30.1060.10">
    <property type="entry name" value="Peptide methionine sulphoxide reductase MsrA"/>
    <property type="match status" value="1"/>
</dbReference>
<reference evidence="6 7" key="2">
    <citation type="journal article" date="2010" name="Stand. Genomic Sci.">
        <title>Complete genome sequence of Sebaldella termitidis type strain (NCTC 11300).</title>
        <authorList>
            <person name="Harmon-Smith M."/>
            <person name="Celia L."/>
            <person name="Chertkov O."/>
            <person name="Lapidus A."/>
            <person name="Copeland A."/>
            <person name="Glavina Del Rio T."/>
            <person name="Nolan M."/>
            <person name="Lucas S."/>
            <person name="Tice H."/>
            <person name="Cheng J.F."/>
            <person name="Han C."/>
            <person name="Detter J.C."/>
            <person name="Bruce D."/>
            <person name="Goodwin L."/>
            <person name="Pitluck S."/>
            <person name="Pati A."/>
            <person name="Liolios K."/>
            <person name="Ivanova N."/>
            <person name="Mavromatis K."/>
            <person name="Mikhailova N."/>
            <person name="Chen A."/>
            <person name="Palaniappan K."/>
            <person name="Land M."/>
            <person name="Hauser L."/>
            <person name="Chang Y.J."/>
            <person name="Jeffries C.D."/>
            <person name="Brettin T."/>
            <person name="Goker M."/>
            <person name="Beck B."/>
            <person name="Bristow J."/>
            <person name="Eisen J.A."/>
            <person name="Markowitz V."/>
            <person name="Hugenholtz P."/>
            <person name="Kyrpides N.C."/>
            <person name="Klenk H.P."/>
            <person name="Chen F."/>
        </authorList>
    </citation>
    <scope>NUCLEOTIDE SEQUENCE [LARGE SCALE GENOMIC DNA]</scope>
    <source>
        <strain evidence="7">ATCC 33386 / NCTC 11300</strain>
    </source>
</reference>
<dbReference type="EMBL" id="CP001739">
    <property type="protein sequence ID" value="ACZ09113.1"/>
    <property type="molecule type" value="Genomic_DNA"/>
</dbReference>
<keyword evidence="7" id="KW-1185">Reference proteome</keyword>
<evidence type="ECO:0000256" key="1">
    <source>
        <dbReference type="ARBA" id="ARBA00023002"/>
    </source>
</evidence>
<dbReference type="InterPro" id="IPR050162">
    <property type="entry name" value="MsrA_MetSO_reductase"/>
</dbReference>
<dbReference type="GO" id="GO:0005737">
    <property type="term" value="C:cytoplasm"/>
    <property type="evidence" value="ECO:0007669"/>
    <property type="project" value="TreeGrafter"/>
</dbReference>
<organism evidence="6 7">
    <name type="scientific">Sebaldella termitidis (strain ATCC 33386 / NCTC 11300)</name>
    <dbReference type="NCBI Taxonomy" id="526218"/>
    <lineage>
        <taxon>Bacteria</taxon>
        <taxon>Fusobacteriati</taxon>
        <taxon>Fusobacteriota</taxon>
        <taxon>Fusobacteriia</taxon>
        <taxon>Fusobacteriales</taxon>
        <taxon>Leptotrichiaceae</taxon>
        <taxon>Sebaldella</taxon>
    </lineage>
</organism>
<feature type="domain" description="Peptide methionine sulphoxide reductase MsrA" evidence="5">
    <location>
        <begin position="3"/>
        <end position="153"/>
    </location>
</feature>
<dbReference type="InterPro" id="IPR036509">
    <property type="entry name" value="Met_Sox_Rdtase_MsrA_sf"/>
</dbReference>
<evidence type="ECO:0000313" key="7">
    <source>
        <dbReference type="Proteomes" id="UP000000845"/>
    </source>
</evidence>
<protein>
    <recommendedName>
        <fullName evidence="4">Peptide methionine sulfoxide reductase MsrA</fullName>
        <shortName evidence="4">Protein-methionine-S-oxide reductase</shortName>
        <ecNumber evidence="4">1.8.4.11</ecNumber>
    </recommendedName>
    <alternativeName>
        <fullName evidence="4">Peptide-methionine (S)-S-oxide reductase</fullName>
        <shortName evidence="4">Peptide Met(O) reductase</shortName>
    </alternativeName>
</protein>
<dbReference type="RefSeq" id="WP_012861707.1">
    <property type="nucleotide sequence ID" value="NC_013517.1"/>
</dbReference>
<dbReference type="NCBIfam" id="TIGR00401">
    <property type="entry name" value="msrA"/>
    <property type="match status" value="1"/>
</dbReference>
<dbReference type="GO" id="GO:0008113">
    <property type="term" value="F:peptide-methionine (S)-S-oxide reductase activity"/>
    <property type="evidence" value="ECO:0007669"/>
    <property type="project" value="UniProtKB-UniRule"/>
</dbReference>
<evidence type="ECO:0000256" key="2">
    <source>
        <dbReference type="ARBA" id="ARBA00047806"/>
    </source>
</evidence>
<comment type="function">
    <text evidence="4">Has an important function as a repair enzyme for proteins that have been inactivated by oxidation. Catalyzes the reversible oxidation-reduction of methionine sulfoxide in proteins to methionine.</text>
</comment>
<dbReference type="STRING" id="526218.Sterm_2259"/>
<comment type="catalytic activity">
    <reaction evidence="3 4">
        <text>[thioredoxin]-disulfide + L-methionine + H2O = L-methionine (S)-S-oxide + [thioredoxin]-dithiol</text>
        <dbReference type="Rhea" id="RHEA:19993"/>
        <dbReference type="Rhea" id="RHEA-COMP:10698"/>
        <dbReference type="Rhea" id="RHEA-COMP:10700"/>
        <dbReference type="ChEBI" id="CHEBI:15377"/>
        <dbReference type="ChEBI" id="CHEBI:29950"/>
        <dbReference type="ChEBI" id="CHEBI:50058"/>
        <dbReference type="ChEBI" id="CHEBI:57844"/>
        <dbReference type="ChEBI" id="CHEBI:58772"/>
        <dbReference type="EC" id="1.8.4.11"/>
    </reaction>
</comment>
<comment type="catalytic activity">
    <reaction evidence="2 4">
        <text>L-methionyl-[protein] + [thioredoxin]-disulfide + H2O = L-methionyl-(S)-S-oxide-[protein] + [thioredoxin]-dithiol</text>
        <dbReference type="Rhea" id="RHEA:14217"/>
        <dbReference type="Rhea" id="RHEA-COMP:10698"/>
        <dbReference type="Rhea" id="RHEA-COMP:10700"/>
        <dbReference type="Rhea" id="RHEA-COMP:12313"/>
        <dbReference type="Rhea" id="RHEA-COMP:12315"/>
        <dbReference type="ChEBI" id="CHEBI:15377"/>
        <dbReference type="ChEBI" id="CHEBI:16044"/>
        <dbReference type="ChEBI" id="CHEBI:29950"/>
        <dbReference type="ChEBI" id="CHEBI:44120"/>
        <dbReference type="ChEBI" id="CHEBI:50058"/>
        <dbReference type="EC" id="1.8.4.11"/>
    </reaction>
</comment>
<dbReference type="GO" id="GO:0034599">
    <property type="term" value="P:cellular response to oxidative stress"/>
    <property type="evidence" value="ECO:0007669"/>
    <property type="project" value="TreeGrafter"/>
</dbReference>
<name>D1AKJ7_SEBTE</name>
<dbReference type="PANTHER" id="PTHR42799">
    <property type="entry name" value="MITOCHONDRIAL PEPTIDE METHIONINE SULFOXIDE REDUCTASE"/>
    <property type="match status" value="1"/>
</dbReference>
<evidence type="ECO:0000256" key="3">
    <source>
        <dbReference type="ARBA" id="ARBA00048782"/>
    </source>
</evidence>
<sequence length="177" mass="20429">MKEIILAGGCFWGVEAYFQRLNGVIKTEVGYTDGVSENPTYKEVCSGTTNHAEACKIIYDENIITLKKILEHLFRIIDPTSLNRQGYDIGTQYRTGIYYKTAEDKEIAENFIKDEAGKYNKPIVVDIKKESRFWNAEEYHQNYLIKNPKGYCHVDLNLIKDEEIKPHLDLEKILASN</sequence>